<dbReference type="InterPro" id="IPR040976">
    <property type="entry name" value="Pkinase_fungal"/>
</dbReference>
<feature type="compositionally biased region" description="Low complexity" evidence="4">
    <location>
        <begin position="525"/>
        <end position="536"/>
    </location>
</feature>
<organism evidence="6 7">
    <name type="scientific">Ceratocystis fimbriata CBS 114723</name>
    <dbReference type="NCBI Taxonomy" id="1035309"/>
    <lineage>
        <taxon>Eukaryota</taxon>
        <taxon>Fungi</taxon>
        <taxon>Dikarya</taxon>
        <taxon>Ascomycota</taxon>
        <taxon>Pezizomycotina</taxon>
        <taxon>Sordariomycetes</taxon>
        <taxon>Hypocreomycetidae</taxon>
        <taxon>Microascales</taxon>
        <taxon>Ceratocystidaceae</taxon>
        <taxon>Ceratocystis</taxon>
    </lineage>
</organism>
<comment type="catalytic activity">
    <reaction evidence="2">
        <text>L-threonyl-[protein] + ATP = O-phospho-L-threonyl-[protein] + ADP + H(+)</text>
        <dbReference type="Rhea" id="RHEA:46608"/>
        <dbReference type="Rhea" id="RHEA-COMP:11060"/>
        <dbReference type="Rhea" id="RHEA-COMP:11605"/>
        <dbReference type="ChEBI" id="CHEBI:15378"/>
        <dbReference type="ChEBI" id="CHEBI:30013"/>
        <dbReference type="ChEBI" id="CHEBI:30616"/>
        <dbReference type="ChEBI" id="CHEBI:61977"/>
        <dbReference type="ChEBI" id="CHEBI:456216"/>
        <dbReference type="EC" id="2.7.11.1"/>
    </reaction>
</comment>
<feature type="region of interest" description="Disordered" evidence="4">
    <location>
        <begin position="499"/>
        <end position="543"/>
    </location>
</feature>
<dbReference type="PROSITE" id="PS00109">
    <property type="entry name" value="PROTEIN_KINASE_TYR"/>
    <property type="match status" value="1"/>
</dbReference>
<dbReference type="SUPFAM" id="SSF56112">
    <property type="entry name" value="Protein kinase-like (PK-like)"/>
    <property type="match status" value="1"/>
</dbReference>
<evidence type="ECO:0000256" key="1">
    <source>
        <dbReference type="ARBA" id="ARBA00012513"/>
    </source>
</evidence>
<evidence type="ECO:0000256" key="2">
    <source>
        <dbReference type="ARBA" id="ARBA00047899"/>
    </source>
</evidence>
<feature type="domain" description="Fungal-type protein kinase" evidence="5">
    <location>
        <begin position="272"/>
        <end position="679"/>
    </location>
</feature>
<dbReference type="PANTHER" id="PTHR38248">
    <property type="entry name" value="FUNK1 6"/>
    <property type="match status" value="1"/>
</dbReference>
<reference evidence="6 7" key="2">
    <citation type="journal article" date="2013" name="IMA Fungus">
        <title>IMA Genome-F 1: Ceratocystis fimbriata: Draft nuclear genome sequence for the plant pathogen, Ceratocystis fimbriata.</title>
        <authorList>
            <person name="Wilken P.M."/>
            <person name="Steenkamp E.T."/>
            <person name="Wingfield M.J."/>
            <person name="de Beer Z.W."/>
            <person name="Wingfield B.D."/>
        </authorList>
    </citation>
    <scope>NUCLEOTIDE SEQUENCE [LARGE SCALE GENOMIC DNA]</scope>
    <source>
        <strain evidence="6 7">CBS 114723</strain>
    </source>
</reference>
<reference evidence="6 7" key="1">
    <citation type="journal article" date="2013" name="Fungal Biol.">
        <title>Analysis of microsatellite markers in the genome of the plant pathogen Ceratocystis fimbriata.</title>
        <authorList>
            <person name="Simpson M.C."/>
            <person name="Wilken P.M."/>
            <person name="Coetzee M.P."/>
            <person name="Wingfield M.J."/>
            <person name="Wingfield B.D."/>
        </authorList>
    </citation>
    <scope>NUCLEOTIDE SEQUENCE [LARGE SCALE GENOMIC DNA]</scope>
    <source>
        <strain evidence="6 7">CBS 114723</strain>
    </source>
</reference>
<evidence type="ECO:0000313" key="6">
    <source>
        <dbReference type="EMBL" id="PHH55801.1"/>
    </source>
</evidence>
<sequence>MDFLENQIDIIRQYPLDPKALKEFRDLLQESKYYDRRNNPLTNIPSKIDQNCTYEVLQILKSCRASSLLFYNNSSINTQLAPFFTRILKGSICLSEFGRIIDVVANGCPDVLIWREAFAFLERFNRQPPKLLATLEDEAVDISPNRLHISPTDCKLESDVRSQKLLESKVFPEIKNCTFRNVGGFLDRFFNTTHSTETEVSVLKAVLGEHDGKKWRKFPIGLSPDKKLNKRPNENQLWGWLVSIQESFQNVASNQLYTTMADKFEEQCGFMDIFFRQSFDPMHPKLSWKDVIVVGEYVATYSPGKFKATLLQVTQYVLAVFRSQPTRRFVHAFTLIGSIMELWVFDRAGCYSSGWFDIHREPRKFARAFAGYATMGSETAGLDMLIQRQGACRFIDCRGILSESVKIGLQRPIFQTEDAIVCRGTTCYKTTDFQIAKFSWVADELTLESDRLRLAREKGVEGVASMVAFNHVTSIAELRKGLSFREKYWFPCESEYPPFPKEDSEGLSRRPKSYLIDDSPKSERSNGSISSRSSSQESDEVSESDFENACDEMLWQNKILCCLVVSPSGRVISDFETPKEMLESLRDAIKAHQSLYSVGGILHRDISTNNIIIVDPEKEHGFKGMLIDLDMAKIMDEGSREARRRTGTTKFMAIDVLEGRKHTYRHDLESFLYVLIWLCVIDSRKSLCFAQEKRLEWIKNKLDSWSGSSWKAISKSKADIMDSSLDFEMILEQFPECLYFVKPLCRKLRSCFFGEIDEGLITPDTDPNEAYRSIINSFDIAIAGKL</sequence>
<dbReference type="PANTHER" id="PTHR38248:SF2">
    <property type="entry name" value="FUNK1 11"/>
    <property type="match status" value="1"/>
</dbReference>
<protein>
    <recommendedName>
        <fullName evidence="1">non-specific serine/threonine protein kinase</fullName>
        <ecNumber evidence="1">2.7.11.1</ecNumber>
    </recommendedName>
</protein>
<evidence type="ECO:0000259" key="5">
    <source>
        <dbReference type="Pfam" id="PF17667"/>
    </source>
</evidence>
<name>A0A2C5XK01_9PEZI</name>
<proteinExistence type="predicted"/>
<accession>A0A2C5XK01</accession>
<comment type="catalytic activity">
    <reaction evidence="3">
        <text>L-seryl-[protein] + ATP = O-phospho-L-seryl-[protein] + ADP + H(+)</text>
        <dbReference type="Rhea" id="RHEA:17989"/>
        <dbReference type="Rhea" id="RHEA-COMP:9863"/>
        <dbReference type="Rhea" id="RHEA-COMP:11604"/>
        <dbReference type="ChEBI" id="CHEBI:15378"/>
        <dbReference type="ChEBI" id="CHEBI:29999"/>
        <dbReference type="ChEBI" id="CHEBI:30616"/>
        <dbReference type="ChEBI" id="CHEBI:83421"/>
        <dbReference type="ChEBI" id="CHEBI:456216"/>
        <dbReference type="EC" id="2.7.11.1"/>
    </reaction>
</comment>
<dbReference type="AlphaFoldDB" id="A0A2C5XK01"/>
<evidence type="ECO:0000313" key="7">
    <source>
        <dbReference type="Proteomes" id="UP000222788"/>
    </source>
</evidence>
<dbReference type="EMBL" id="APWK03000008">
    <property type="protein sequence ID" value="PHH55801.1"/>
    <property type="molecule type" value="Genomic_DNA"/>
</dbReference>
<dbReference type="Gene3D" id="1.10.510.10">
    <property type="entry name" value="Transferase(Phosphotransferase) domain 1"/>
    <property type="match status" value="1"/>
</dbReference>
<dbReference type="Pfam" id="PF17667">
    <property type="entry name" value="Pkinase_fungal"/>
    <property type="match status" value="1"/>
</dbReference>
<evidence type="ECO:0000256" key="4">
    <source>
        <dbReference type="SAM" id="MobiDB-lite"/>
    </source>
</evidence>
<evidence type="ECO:0000256" key="3">
    <source>
        <dbReference type="ARBA" id="ARBA00048679"/>
    </source>
</evidence>
<gene>
    <name evidence="6" type="ORF">CFIMG_008512RA00001</name>
</gene>
<dbReference type="InterPro" id="IPR011009">
    <property type="entry name" value="Kinase-like_dom_sf"/>
</dbReference>
<dbReference type="GO" id="GO:0004674">
    <property type="term" value="F:protein serine/threonine kinase activity"/>
    <property type="evidence" value="ECO:0007669"/>
    <property type="project" value="UniProtKB-EC"/>
</dbReference>
<dbReference type="Proteomes" id="UP000222788">
    <property type="component" value="Unassembled WGS sequence"/>
</dbReference>
<dbReference type="STRING" id="1035309.A0A2C5XK01"/>
<dbReference type="InterPro" id="IPR008266">
    <property type="entry name" value="Tyr_kinase_AS"/>
</dbReference>
<dbReference type="EC" id="2.7.11.1" evidence="1"/>
<comment type="caution">
    <text evidence="6">The sequence shown here is derived from an EMBL/GenBank/DDBJ whole genome shotgun (WGS) entry which is preliminary data.</text>
</comment>
<dbReference type="OrthoDB" id="5584477at2759"/>
<keyword evidence="7" id="KW-1185">Reference proteome</keyword>